<name>A0A089P0J7_9HYPH</name>
<evidence type="ECO:0000313" key="2">
    <source>
        <dbReference type="Proteomes" id="UP000029492"/>
    </source>
</evidence>
<keyword evidence="2" id="KW-1185">Reference proteome</keyword>
<dbReference type="EMBL" id="CP003811">
    <property type="protein sequence ID" value="AIQ93766.1"/>
    <property type="molecule type" value="Genomic_DNA"/>
</dbReference>
<proteinExistence type="predicted"/>
<dbReference type="HOGENOM" id="CLU_3027130_0_0_5"/>
<dbReference type="KEGG" id="mor:MOC_6011"/>
<organism evidence="1 2">
    <name type="scientific">Methylobacterium oryzae CBMB20</name>
    <dbReference type="NCBI Taxonomy" id="693986"/>
    <lineage>
        <taxon>Bacteria</taxon>
        <taxon>Pseudomonadati</taxon>
        <taxon>Pseudomonadota</taxon>
        <taxon>Alphaproteobacteria</taxon>
        <taxon>Hyphomicrobiales</taxon>
        <taxon>Methylobacteriaceae</taxon>
        <taxon>Methylobacterium</taxon>
    </lineage>
</organism>
<evidence type="ECO:0000313" key="1">
    <source>
        <dbReference type="EMBL" id="AIQ93766.1"/>
    </source>
</evidence>
<protein>
    <submittedName>
        <fullName evidence="1">Protein of unassigned function</fullName>
    </submittedName>
</protein>
<dbReference type="Proteomes" id="UP000029492">
    <property type="component" value="Chromosome"/>
</dbReference>
<reference evidence="1 2" key="1">
    <citation type="journal article" date="2014" name="PLoS ONE">
        <title>Genome Information of Methylobacterium oryzae, a Plant-Probiotic Methylotroph in the Phyllosphere.</title>
        <authorList>
            <person name="Kwak M.J."/>
            <person name="Jeong H."/>
            <person name="Madhaiyan M."/>
            <person name="Lee Y."/>
            <person name="Sa T.M."/>
            <person name="Oh T.K."/>
            <person name="Kim J.F."/>
        </authorList>
    </citation>
    <scope>NUCLEOTIDE SEQUENCE [LARGE SCALE GENOMIC DNA]</scope>
    <source>
        <strain evidence="1 2">CBMB20</strain>
    </source>
</reference>
<sequence>MDDPGPGSGPGVDMVLSGAAGMPRVPALLRIRSAKRSRSLAVVDDRSTISNDSLS</sequence>
<dbReference type="AlphaFoldDB" id="A0A089P0J7"/>
<dbReference type="STRING" id="693986.MOC_6011"/>
<gene>
    <name evidence="1" type="ORF">MOC_6011</name>
</gene>
<accession>A0A089P0J7</accession>